<keyword evidence="2" id="KW-1277">Toxin-antitoxin system</keyword>
<evidence type="ECO:0000256" key="3">
    <source>
        <dbReference type="PIRNR" id="PIRNR029218"/>
    </source>
</evidence>
<evidence type="ECO:0000256" key="1">
    <source>
        <dbReference type="ARBA" id="ARBA00006226"/>
    </source>
</evidence>
<dbReference type="InterPro" id="IPR051803">
    <property type="entry name" value="TA_system_RelE-like_toxin"/>
</dbReference>
<evidence type="ECO:0000313" key="4">
    <source>
        <dbReference type="EMBL" id="MDO5972666.1"/>
    </source>
</evidence>
<dbReference type="InterPro" id="IPR035093">
    <property type="entry name" value="RelE/ParE_toxin_dom_sf"/>
</dbReference>
<dbReference type="InterPro" id="IPR028344">
    <property type="entry name" value="ParE1/4"/>
</dbReference>
<evidence type="ECO:0000256" key="2">
    <source>
        <dbReference type="ARBA" id="ARBA00022649"/>
    </source>
</evidence>
<dbReference type="Proteomes" id="UP001176806">
    <property type="component" value="Unassembled WGS sequence"/>
</dbReference>
<keyword evidence="5" id="KW-1185">Reference proteome</keyword>
<gene>
    <name evidence="4" type="ORF">Q4Q40_00595</name>
</gene>
<comment type="similarity">
    <text evidence="1 3">Belongs to the RelE toxin family.</text>
</comment>
<dbReference type="RefSeq" id="WP_303299729.1">
    <property type="nucleotide sequence ID" value="NZ_BAABDA010000042.1"/>
</dbReference>
<dbReference type="PANTHER" id="PTHR33755">
    <property type="entry name" value="TOXIN PARE1-RELATED"/>
    <property type="match status" value="1"/>
</dbReference>
<comment type="caution">
    <text evidence="4">The sequence shown here is derived from an EMBL/GenBank/DDBJ whole genome shotgun (WGS) entry which is preliminary data.</text>
</comment>
<evidence type="ECO:0000313" key="5">
    <source>
        <dbReference type="Proteomes" id="UP001176806"/>
    </source>
</evidence>
<reference evidence="4" key="1">
    <citation type="submission" date="2023-07" db="EMBL/GenBank/DDBJ databases">
        <title>Two novel species in the genus Flavivirga.</title>
        <authorList>
            <person name="Kwon K."/>
        </authorList>
    </citation>
    <scope>NUCLEOTIDE SEQUENCE</scope>
    <source>
        <strain evidence="4">KACC 14158</strain>
    </source>
</reference>
<dbReference type="SUPFAM" id="SSF143011">
    <property type="entry name" value="RelE-like"/>
    <property type="match status" value="1"/>
</dbReference>
<organism evidence="4 5">
    <name type="scientific">Flavivirga jejuensis</name>
    <dbReference type="NCBI Taxonomy" id="870487"/>
    <lineage>
        <taxon>Bacteria</taxon>
        <taxon>Pseudomonadati</taxon>
        <taxon>Bacteroidota</taxon>
        <taxon>Flavobacteriia</taxon>
        <taxon>Flavobacteriales</taxon>
        <taxon>Flavobacteriaceae</taxon>
        <taxon>Flavivirga</taxon>
    </lineage>
</organism>
<dbReference type="PIRSF" id="PIRSF029218">
    <property type="entry name" value="ParE"/>
    <property type="match status" value="1"/>
</dbReference>
<name>A0ABT8WHN8_9FLAO</name>
<proteinExistence type="inferred from homology"/>
<dbReference type="PANTHER" id="PTHR33755:SF9">
    <property type="entry name" value="TOXIN PARE1"/>
    <property type="match status" value="1"/>
</dbReference>
<dbReference type="Pfam" id="PF05016">
    <property type="entry name" value="ParE_toxin"/>
    <property type="match status" value="1"/>
</dbReference>
<accession>A0ABT8WHN8</accession>
<dbReference type="InterPro" id="IPR007712">
    <property type="entry name" value="RelE/ParE_toxin"/>
</dbReference>
<dbReference type="Gene3D" id="3.30.2310.20">
    <property type="entry name" value="RelE-like"/>
    <property type="match status" value="1"/>
</dbReference>
<sequence>MAKYKISREAEKDLEKIWAYTFETWSIEQADRYINQIFEEIEYISVKPEEGKDFGYVRKGYLRTKVRLHYLFYKIDKKTQMVEIIRILHQRMDIENRLK</sequence>
<protein>
    <recommendedName>
        <fullName evidence="3">Toxin</fullName>
    </recommendedName>
</protein>
<dbReference type="EMBL" id="JAUOEL010000001">
    <property type="protein sequence ID" value="MDO5972666.1"/>
    <property type="molecule type" value="Genomic_DNA"/>
</dbReference>